<sequence length="102" mass="11205">MYGSGARRGPTGRSPYDTSMSFRTPLNPFNQSNQSLDQSFNKSYLKSFNVLGDTSLNSSHHQLSQSVLISQTSHHTLKPYTSLLPVLVIEAISSDGMSHTIC</sequence>
<organism evidence="2">
    <name type="scientific">Oppiella nova</name>
    <dbReference type="NCBI Taxonomy" id="334625"/>
    <lineage>
        <taxon>Eukaryota</taxon>
        <taxon>Metazoa</taxon>
        <taxon>Ecdysozoa</taxon>
        <taxon>Arthropoda</taxon>
        <taxon>Chelicerata</taxon>
        <taxon>Arachnida</taxon>
        <taxon>Acari</taxon>
        <taxon>Acariformes</taxon>
        <taxon>Sarcoptiformes</taxon>
        <taxon>Oribatida</taxon>
        <taxon>Brachypylina</taxon>
        <taxon>Oppioidea</taxon>
        <taxon>Oppiidae</taxon>
        <taxon>Oppiella</taxon>
    </lineage>
</organism>
<evidence type="ECO:0000256" key="1">
    <source>
        <dbReference type="SAM" id="MobiDB-lite"/>
    </source>
</evidence>
<evidence type="ECO:0000313" key="3">
    <source>
        <dbReference type="Proteomes" id="UP000728032"/>
    </source>
</evidence>
<feature type="compositionally biased region" description="Polar residues" evidence="1">
    <location>
        <begin position="16"/>
        <end position="28"/>
    </location>
</feature>
<gene>
    <name evidence="2" type="ORF">ONB1V03_LOCUS3188</name>
</gene>
<feature type="region of interest" description="Disordered" evidence="1">
    <location>
        <begin position="1"/>
        <end position="28"/>
    </location>
</feature>
<evidence type="ECO:0000313" key="2">
    <source>
        <dbReference type="EMBL" id="CAD7641613.1"/>
    </source>
</evidence>
<dbReference type="EMBL" id="CAJPVJ010000884">
    <property type="protein sequence ID" value="CAG2163614.1"/>
    <property type="molecule type" value="Genomic_DNA"/>
</dbReference>
<protein>
    <submittedName>
        <fullName evidence="2">Uncharacterized protein</fullName>
    </submittedName>
</protein>
<name>A0A7R9QDB8_9ACAR</name>
<proteinExistence type="predicted"/>
<dbReference type="Proteomes" id="UP000728032">
    <property type="component" value="Unassembled WGS sequence"/>
</dbReference>
<dbReference type="EMBL" id="OC915709">
    <property type="protein sequence ID" value="CAD7641613.1"/>
    <property type="molecule type" value="Genomic_DNA"/>
</dbReference>
<dbReference type="AlphaFoldDB" id="A0A7R9QDB8"/>
<reference evidence="2" key="1">
    <citation type="submission" date="2020-11" db="EMBL/GenBank/DDBJ databases">
        <authorList>
            <person name="Tran Van P."/>
        </authorList>
    </citation>
    <scope>NUCLEOTIDE SEQUENCE</scope>
</reference>
<keyword evidence="3" id="KW-1185">Reference proteome</keyword>
<accession>A0A7R9QDB8</accession>